<protein>
    <submittedName>
        <fullName evidence="4">NAD(P)-binding Rossmann-fold containing protein</fullName>
    </submittedName>
</protein>
<dbReference type="PRINTS" id="PR00081">
    <property type="entry name" value="GDHRDH"/>
</dbReference>
<reference evidence="4 5" key="1">
    <citation type="journal article" date="2013" name="BMC Genomics">
        <title>Genomics-driven discovery of the pneumocandin biosynthetic gene cluster in the fungus Glarea lozoyensis.</title>
        <authorList>
            <person name="Chen L."/>
            <person name="Yue Q."/>
            <person name="Zhang X."/>
            <person name="Xiang M."/>
            <person name="Wang C."/>
            <person name="Li S."/>
            <person name="Che Y."/>
            <person name="Ortiz-Lopez F.J."/>
            <person name="Bills G.F."/>
            <person name="Liu X."/>
            <person name="An Z."/>
        </authorList>
    </citation>
    <scope>NUCLEOTIDE SEQUENCE [LARGE SCALE GENOMIC DNA]</scope>
    <source>
        <strain evidence="5">ATCC 20868 / MF5171</strain>
    </source>
</reference>
<dbReference type="PANTHER" id="PTHR43180">
    <property type="entry name" value="3-OXOACYL-(ACYL-CARRIER-PROTEIN) REDUCTASE (AFU_ORTHOLOGUE AFUA_6G11210)"/>
    <property type="match status" value="1"/>
</dbReference>
<keyword evidence="3" id="KW-0560">Oxidoreductase</keyword>
<dbReference type="PROSITE" id="PS00061">
    <property type="entry name" value="ADH_SHORT"/>
    <property type="match status" value="1"/>
</dbReference>
<dbReference type="SUPFAM" id="SSF51735">
    <property type="entry name" value="NAD(P)-binding Rossmann-fold domains"/>
    <property type="match status" value="1"/>
</dbReference>
<dbReference type="Gene3D" id="3.40.50.720">
    <property type="entry name" value="NAD(P)-binding Rossmann-like Domain"/>
    <property type="match status" value="1"/>
</dbReference>
<dbReference type="OMA" id="YYYGSRV"/>
<sequence length="304" mass="33337">MEGYTTSAPVDCTKELDTGSLKGKTVIVTGGANGIGEAYVRALSAEGVNVCIGDFDENRGEKIASELKNAKFVKCDVSNWQDQARMFAEAASFTGKVDFVVANAGICPEDEIFAFEDQEPKEPNLKAVDVNLKGALYSTKLALHYFIKQNGEKQSPRQEDTCLVLIGSGAAFLDVPRGPVYPATKFGVRGIMHSLRRTAHYHGSRINVISPWYVRTAILPEEAFEHVKSVGVEFATTEDARTTLLRILSDKSINGKSLFLSPRKWAPKGYLDLDIDDFPGNDLLQEIQTDQMKPAPPEKGLFLS</sequence>
<dbReference type="STRING" id="1116229.S3DDH9"/>
<gene>
    <name evidence="4" type="ORF">GLAREA_13094</name>
</gene>
<dbReference type="PANTHER" id="PTHR43180:SF31">
    <property type="entry name" value="CHAIN DEHYDROGENASE_REDUCTASE, PUTATIVE (AFU_ORTHOLOGUE AFUA_2G16570)-RELATED"/>
    <property type="match status" value="1"/>
</dbReference>
<dbReference type="GeneID" id="19472134"/>
<accession>S3DDH9</accession>
<evidence type="ECO:0000313" key="4">
    <source>
        <dbReference type="EMBL" id="EPE30046.1"/>
    </source>
</evidence>
<dbReference type="InterPro" id="IPR002347">
    <property type="entry name" value="SDR_fam"/>
</dbReference>
<keyword evidence="2" id="KW-0521">NADP</keyword>
<dbReference type="Pfam" id="PF00106">
    <property type="entry name" value="adh_short"/>
    <property type="match status" value="1"/>
</dbReference>
<evidence type="ECO:0000256" key="3">
    <source>
        <dbReference type="ARBA" id="ARBA00023002"/>
    </source>
</evidence>
<evidence type="ECO:0000256" key="2">
    <source>
        <dbReference type="ARBA" id="ARBA00022857"/>
    </source>
</evidence>
<dbReference type="GO" id="GO:0016491">
    <property type="term" value="F:oxidoreductase activity"/>
    <property type="evidence" value="ECO:0007669"/>
    <property type="project" value="UniProtKB-KW"/>
</dbReference>
<dbReference type="RefSeq" id="XP_008082942.1">
    <property type="nucleotide sequence ID" value="XM_008084751.1"/>
</dbReference>
<evidence type="ECO:0000256" key="1">
    <source>
        <dbReference type="ARBA" id="ARBA00006484"/>
    </source>
</evidence>
<dbReference type="eggNOG" id="KOG4169">
    <property type="taxonomic scope" value="Eukaryota"/>
</dbReference>
<dbReference type="Proteomes" id="UP000016922">
    <property type="component" value="Unassembled WGS sequence"/>
</dbReference>
<evidence type="ECO:0000313" key="5">
    <source>
        <dbReference type="Proteomes" id="UP000016922"/>
    </source>
</evidence>
<keyword evidence="5" id="KW-1185">Reference proteome</keyword>
<proteinExistence type="inferred from homology"/>
<dbReference type="InterPro" id="IPR036291">
    <property type="entry name" value="NAD(P)-bd_dom_sf"/>
</dbReference>
<dbReference type="OrthoDB" id="5371740at2759"/>
<comment type="similarity">
    <text evidence="1">Belongs to the short-chain dehydrogenases/reductases (SDR) family.</text>
</comment>
<dbReference type="AlphaFoldDB" id="S3DDH9"/>
<dbReference type="HOGENOM" id="CLU_010194_13_3_1"/>
<dbReference type="KEGG" id="glz:GLAREA_13094"/>
<name>S3DDH9_GLAL2</name>
<dbReference type="InterPro" id="IPR020904">
    <property type="entry name" value="Sc_DH/Rdtase_CS"/>
</dbReference>
<dbReference type="EMBL" id="KE145366">
    <property type="protein sequence ID" value="EPE30046.1"/>
    <property type="molecule type" value="Genomic_DNA"/>
</dbReference>
<organism evidence="4 5">
    <name type="scientific">Glarea lozoyensis (strain ATCC 20868 / MF5171)</name>
    <dbReference type="NCBI Taxonomy" id="1116229"/>
    <lineage>
        <taxon>Eukaryota</taxon>
        <taxon>Fungi</taxon>
        <taxon>Dikarya</taxon>
        <taxon>Ascomycota</taxon>
        <taxon>Pezizomycotina</taxon>
        <taxon>Leotiomycetes</taxon>
        <taxon>Helotiales</taxon>
        <taxon>Helotiaceae</taxon>
        <taxon>Glarea</taxon>
    </lineage>
</organism>